<dbReference type="Gene3D" id="2.40.160.210">
    <property type="entry name" value="Acyl-CoA thioesterase, double hotdog domain"/>
    <property type="match status" value="1"/>
</dbReference>
<proteinExistence type="predicted"/>
<reference evidence="3" key="1">
    <citation type="submission" date="2018-07" db="EMBL/GenBank/DDBJ databases">
        <title>Complete genome sequence of Sphingomonas bisphenolicum strain AO1, a bisphenol A degradative bacterium isolated from Japanese farm field.</title>
        <authorList>
            <person name="Murakami M."/>
            <person name="Koh M."/>
            <person name="Koba S."/>
            <person name="Matsumura Y."/>
        </authorList>
    </citation>
    <scope>NUCLEOTIDE SEQUENCE</scope>
    <source>
        <strain evidence="3">AO1</strain>
    </source>
</reference>
<dbReference type="InterPro" id="IPR049450">
    <property type="entry name" value="ACOT8-like_C"/>
</dbReference>
<name>A0ABN5WL89_9SPHN</name>
<keyword evidence="4" id="KW-1185">Reference proteome</keyword>
<dbReference type="InterPro" id="IPR042171">
    <property type="entry name" value="Acyl-CoA_hotdog"/>
</dbReference>
<dbReference type="InterPro" id="IPR049449">
    <property type="entry name" value="TesB_ACOT8-like_N"/>
</dbReference>
<evidence type="ECO:0000313" key="4">
    <source>
        <dbReference type="Proteomes" id="UP001059971"/>
    </source>
</evidence>
<gene>
    <name evidence="3" type="ORF">SBA_ch2_4950</name>
</gene>
<evidence type="ECO:0000259" key="2">
    <source>
        <dbReference type="Pfam" id="PF20789"/>
    </source>
</evidence>
<dbReference type="Pfam" id="PF20789">
    <property type="entry name" value="4HBT_3C"/>
    <property type="match status" value="1"/>
</dbReference>
<dbReference type="InterPro" id="IPR029069">
    <property type="entry name" value="HotDog_dom_sf"/>
</dbReference>
<dbReference type="Pfam" id="PF13622">
    <property type="entry name" value="4HBT_3"/>
    <property type="match status" value="1"/>
</dbReference>
<accession>A0ABN5WL89</accession>
<feature type="domain" description="Acyl-CoA thioesterase-like N-terminal HotDog" evidence="1">
    <location>
        <begin position="29"/>
        <end position="112"/>
    </location>
</feature>
<dbReference type="SUPFAM" id="SSF54637">
    <property type="entry name" value="Thioesterase/thiol ester dehydrase-isomerase"/>
    <property type="match status" value="1"/>
</dbReference>
<organism evidence="3 4">
    <name type="scientific">Sphingomonas bisphenolicum</name>
    <dbReference type="NCBI Taxonomy" id="296544"/>
    <lineage>
        <taxon>Bacteria</taxon>
        <taxon>Pseudomonadati</taxon>
        <taxon>Pseudomonadota</taxon>
        <taxon>Alphaproteobacteria</taxon>
        <taxon>Sphingomonadales</taxon>
        <taxon>Sphingomonadaceae</taxon>
        <taxon>Sphingomonas</taxon>
    </lineage>
</organism>
<evidence type="ECO:0000259" key="1">
    <source>
        <dbReference type="Pfam" id="PF13622"/>
    </source>
</evidence>
<dbReference type="EMBL" id="AP018818">
    <property type="protein sequence ID" value="BBF71962.1"/>
    <property type="molecule type" value="Genomic_DNA"/>
</dbReference>
<protein>
    <submittedName>
        <fullName evidence="3">Thioesterase</fullName>
    </submittedName>
</protein>
<dbReference type="Proteomes" id="UP001059971">
    <property type="component" value="Chromosome 2"/>
</dbReference>
<feature type="domain" description="Acyl-CoA thioesterase-like C-terminal" evidence="2">
    <location>
        <begin position="146"/>
        <end position="260"/>
    </location>
</feature>
<evidence type="ECO:0000313" key="3">
    <source>
        <dbReference type="EMBL" id="BBF71962.1"/>
    </source>
</evidence>
<sequence length="266" mass="28365">MVAEENGAQAYFLRMDDGCFMPTAHVGGAWNVSEQHVAPAIGLLVHAVEADHAARRADRLQIARLSYDIWGVIPMDAFEIAIVVLRPGRTIELVEARLSHGGRTAIVLHAWLTQAYDSTALAAVNFPSLPPPDAMPAGNPKALWDGGFIASVQARREEEGQGRARCWVRSPFALLEGEAVSPAARMMGLADIANGLAPLASPKDVAFPNLDLTAHFFRQPTGDWLGIDLSVSAGASGIGVTHSILHDDCGAFGTSCQSLTIRPKIN</sequence>